<feature type="coiled-coil region" evidence="1">
    <location>
        <begin position="230"/>
        <end position="257"/>
    </location>
</feature>
<dbReference type="InterPro" id="IPR010310">
    <property type="entry name" value="T7SS_ESAT-6-like"/>
</dbReference>
<dbReference type="EMBL" id="SDPU01000018">
    <property type="protein sequence ID" value="RYU13378.1"/>
    <property type="molecule type" value="Genomic_DNA"/>
</dbReference>
<sequence>MSDKHFTLDIDPDGLRGVATHLATLKNHIHTKAGTVKATPGEIGDSWTGDAATSIKAEMTGLGTLMDRYDDKLQPAIENLRSLAHDYDDALAQLPGLNHKWEQAETDYQSALDANQDHVAQTRQQWIDDGRTINMTLNHELDEMRSNGASAALSTKQSTQHGLEVSFGYTKMWLAQQTRALGSTLASAVPATIDPDALDKWQRGESETNPLAGLLGGLSLTSALKEAEHDDAVEEIQQQAEEDIEALQEALEDGDQEAIREAMDAIGDNADNPVYADHLVDTLGADGVKDLYLQIDDGLTSSDLVMEEIWPSLERLNDAIAHGVSRRSDEEMAAFIESFMESDYGPKMWALVASSEYADGRVNATAIAYHSEVYNGSLNDGMGMPGLFPQVFNYAYGDNDMLGQWDENSSGADLADILEHANKAHRDDMMFRLLNVQVDGGTMNEDDYQHIADLYGEMLVELKDRHLAALEHSAGARPDLLMEMLEHRYANASYSQYTDPIKPYLHALVNDPEWALWYMNNARDGFVPASTFKDLIDESGTDPEDLIAAMTTYQIQRGDDPDQVAVNLGLLMRQEDLLGDDIKWGGVLKSVAESLISAGAKTPLTGPALGVFNALLSEIQRLEQADKDLDSAMSKNAVQEIFAFGIYTQVHGGAPEGYSYERNGETVTVLGFDDYVAQEHLGDDDRAVNLYVQYLEESGGPTWREIDRLITKIDESRDEQ</sequence>
<reference evidence="2 3" key="1">
    <citation type="submission" date="2019-01" db="EMBL/GenBank/DDBJ databases">
        <title>Nocardioides guangzhouensis sp. nov., an actinobacterium isolated from soil.</title>
        <authorList>
            <person name="Fu Y."/>
            <person name="Cai Y."/>
            <person name="Lin Z."/>
            <person name="Chen P."/>
        </authorList>
    </citation>
    <scope>NUCLEOTIDE SEQUENCE [LARGE SCALE GENOMIC DNA]</scope>
    <source>
        <strain evidence="2 3">NBRC 105384</strain>
    </source>
</reference>
<accession>A0A4Q5J6B3</accession>
<dbReference type="InterPro" id="IPR036689">
    <property type="entry name" value="ESAT-6-like_sf"/>
</dbReference>
<dbReference type="SUPFAM" id="SSF140453">
    <property type="entry name" value="EsxAB dimer-like"/>
    <property type="match status" value="1"/>
</dbReference>
<evidence type="ECO:0000256" key="1">
    <source>
        <dbReference type="SAM" id="Coils"/>
    </source>
</evidence>
<keyword evidence="1" id="KW-0175">Coiled coil</keyword>
<comment type="caution">
    <text evidence="2">The sequence shown here is derived from an EMBL/GenBank/DDBJ whole genome shotgun (WGS) entry which is preliminary data.</text>
</comment>
<organism evidence="2 3">
    <name type="scientific">Nocardioides iriomotensis</name>
    <dbReference type="NCBI Taxonomy" id="715784"/>
    <lineage>
        <taxon>Bacteria</taxon>
        <taxon>Bacillati</taxon>
        <taxon>Actinomycetota</taxon>
        <taxon>Actinomycetes</taxon>
        <taxon>Propionibacteriales</taxon>
        <taxon>Nocardioidaceae</taxon>
        <taxon>Nocardioides</taxon>
    </lineage>
</organism>
<gene>
    <name evidence="2" type="ORF">ETU37_05945</name>
</gene>
<evidence type="ECO:0008006" key="4">
    <source>
        <dbReference type="Google" id="ProtNLM"/>
    </source>
</evidence>
<dbReference type="Gene3D" id="1.10.287.1060">
    <property type="entry name" value="ESAT-6-like"/>
    <property type="match status" value="1"/>
</dbReference>
<keyword evidence="3" id="KW-1185">Reference proteome</keyword>
<proteinExistence type="predicted"/>
<evidence type="ECO:0000313" key="2">
    <source>
        <dbReference type="EMBL" id="RYU13378.1"/>
    </source>
</evidence>
<name>A0A4Q5J6B3_9ACTN</name>
<dbReference type="Proteomes" id="UP000291189">
    <property type="component" value="Unassembled WGS sequence"/>
</dbReference>
<dbReference type="OrthoDB" id="3752938at2"/>
<dbReference type="AlphaFoldDB" id="A0A4Q5J6B3"/>
<evidence type="ECO:0000313" key="3">
    <source>
        <dbReference type="Proteomes" id="UP000291189"/>
    </source>
</evidence>
<dbReference type="RefSeq" id="WP_129986312.1">
    <property type="nucleotide sequence ID" value="NZ_SDPU01000018.1"/>
</dbReference>
<dbReference type="Pfam" id="PF06013">
    <property type="entry name" value="WXG100"/>
    <property type="match status" value="1"/>
</dbReference>
<protein>
    <recommendedName>
        <fullName evidence="4">WXG100 family type VII secretion target</fullName>
    </recommendedName>
</protein>